<dbReference type="Gene3D" id="2.60.450.10">
    <property type="entry name" value="Lipopolysaccharide (LPS) transport protein A like domain"/>
    <property type="match status" value="1"/>
</dbReference>
<feature type="chain" id="PRO_5017536007" evidence="2">
    <location>
        <begin position="20"/>
        <end position="617"/>
    </location>
</feature>
<dbReference type="AlphaFoldDB" id="A0A3D5J437"/>
<dbReference type="Proteomes" id="UP000264330">
    <property type="component" value="Unassembled WGS sequence"/>
</dbReference>
<feature type="region of interest" description="Disordered" evidence="1">
    <location>
        <begin position="552"/>
        <end position="617"/>
    </location>
</feature>
<feature type="compositionally biased region" description="Polar residues" evidence="1">
    <location>
        <begin position="608"/>
        <end position="617"/>
    </location>
</feature>
<keyword evidence="2" id="KW-0732">Signal</keyword>
<name>A0A3D5J437_9FLAO</name>
<evidence type="ECO:0000256" key="1">
    <source>
        <dbReference type="SAM" id="MobiDB-lite"/>
    </source>
</evidence>
<evidence type="ECO:0000313" key="4">
    <source>
        <dbReference type="EMBL" id="HCV82130.1"/>
    </source>
</evidence>
<evidence type="ECO:0000313" key="5">
    <source>
        <dbReference type="Proteomes" id="UP000264330"/>
    </source>
</evidence>
<dbReference type="InterPro" id="IPR005653">
    <property type="entry name" value="OstA-like_N"/>
</dbReference>
<dbReference type="Pfam" id="PF13100">
    <property type="entry name" value="OstA_2"/>
    <property type="match status" value="1"/>
</dbReference>
<feature type="signal peptide" evidence="2">
    <location>
        <begin position="1"/>
        <end position="19"/>
    </location>
</feature>
<feature type="domain" description="Organic solvent tolerance-like N-terminal" evidence="3">
    <location>
        <begin position="50"/>
        <end position="184"/>
    </location>
</feature>
<accession>A0A3D5J437</accession>
<gene>
    <name evidence="4" type="ORF">DGQ38_13875</name>
</gene>
<organism evidence="4 5">
    <name type="scientific">Zunongwangia profunda</name>
    <dbReference type="NCBI Taxonomy" id="398743"/>
    <lineage>
        <taxon>Bacteria</taxon>
        <taxon>Pseudomonadati</taxon>
        <taxon>Bacteroidota</taxon>
        <taxon>Flavobacteriia</taxon>
        <taxon>Flavobacteriales</taxon>
        <taxon>Flavobacteriaceae</taxon>
        <taxon>Zunongwangia</taxon>
    </lineage>
</organism>
<feature type="compositionally biased region" description="Polar residues" evidence="1">
    <location>
        <begin position="566"/>
        <end position="599"/>
    </location>
</feature>
<proteinExistence type="predicted"/>
<protein>
    <submittedName>
        <fullName evidence="4">OstA-like protein</fullName>
    </submittedName>
</protein>
<evidence type="ECO:0000256" key="2">
    <source>
        <dbReference type="SAM" id="SignalP"/>
    </source>
</evidence>
<sequence length="617" mass="70542">MKSFLYIVFLLLTLPYVNAQENNSGRKIDYENDRQYRDEEKYPGALVMSKVNNQVHFIHQGIEVWCNNAVFYESDNFFKAYGEVRMKQGDTVSMNSDYAEYNGNTQFAFASGTVKMKRPQTTLETDSLFFDRIKQEAYYRSGGKVTDTASVLTSTIGRYYFEEDKYTFLSNVKITNPDYIVNSDHIDFYSESGHAYLYGPSTIVGEESTVYCERGFYDTRGDTGYFVKNSKIDYDNRTVLGDSLYFNRNTSFASATNNIQVIDTANNSKVTGHYAEVFREKDSVIITKWPVAASLQDQDSVFIHSDTLLVTGKPENRILRGFYDVRMYKNDMSGKSDSIFVDQQAGITRLININPGENSATSVKRNPVLWSGLNQMTGDTIQLISNKETEQLDSLRVFNNAFLINKDSIEGYNQIKGQLLIGLFEENELYKVNIDKNTETLYYSRTENKDLIGINKTLSSRIEVYFKERQIEDVYYYQAVDGNLKPEEQVLKSNRTLQGFNWRGDERLEKKQDLFKGKVPPELFKIQGIPLPEPIDDFFDEREDGDMLLNENSRLQPQDLKDKTQDSIPSVQSTIPQGVQVNPVSTSPSEGTIRASQIKSETKKDSLESPNASPKIE</sequence>
<dbReference type="RefSeq" id="WP_013071148.1">
    <property type="nucleotide sequence ID" value="NZ_CALFQJ010000021.1"/>
</dbReference>
<dbReference type="EMBL" id="DPMF01000319">
    <property type="protein sequence ID" value="HCV82130.1"/>
    <property type="molecule type" value="Genomic_DNA"/>
</dbReference>
<dbReference type="OMA" id="YCERGFY"/>
<reference evidence="4 5" key="1">
    <citation type="journal article" date="2018" name="Nat. Biotechnol.">
        <title>A standardized bacterial taxonomy based on genome phylogeny substantially revises the tree of life.</title>
        <authorList>
            <person name="Parks D.H."/>
            <person name="Chuvochina M."/>
            <person name="Waite D.W."/>
            <person name="Rinke C."/>
            <person name="Skarshewski A."/>
            <person name="Chaumeil P.A."/>
            <person name="Hugenholtz P."/>
        </authorList>
    </citation>
    <scope>NUCLEOTIDE SEQUENCE [LARGE SCALE GENOMIC DNA]</scope>
    <source>
        <strain evidence="4">UBA9359</strain>
    </source>
</reference>
<evidence type="ECO:0000259" key="3">
    <source>
        <dbReference type="Pfam" id="PF13100"/>
    </source>
</evidence>
<comment type="caution">
    <text evidence="4">The sequence shown here is derived from an EMBL/GenBank/DDBJ whole genome shotgun (WGS) entry which is preliminary data.</text>
</comment>